<dbReference type="CDD" id="cd13127">
    <property type="entry name" value="MATE_tuaB_like"/>
    <property type="match status" value="1"/>
</dbReference>
<feature type="transmembrane region" description="Helical" evidence="8">
    <location>
        <begin position="313"/>
        <end position="332"/>
    </location>
</feature>
<feature type="transmembrane region" description="Helical" evidence="8">
    <location>
        <begin position="403"/>
        <end position="423"/>
    </location>
</feature>
<feature type="transmembrane region" description="Helical" evidence="8">
    <location>
        <begin position="344"/>
        <end position="364"/>
    </location>
</feature>
<keyword evidence="4 8" id="KW-0812">Transmembrane</keyword>
<evidence type="ECO:0000256" key="2">
    <source>
        <dbReference type="ARBA" id="ARBA00007430"/>
    </source>
</evidence>
<dbReference type="RefSeq" id="WP_141286739.1">
    <property type="nucleotide sequence ID" value="NZ_BAAAEW010000003.1"/>
</dbReference>
<evidence type="ECO:0000313" key="10">
    <source>
        <dbReference type="Proteomes" id="UP001500279"/>
    </source>
</evidence>
<dbReference type="Proteomes" id="UP001500279">
    <property type="component" value="Unassembled WGS sequence"/>
</dbReference>
<feature type="transmembrane region" description="Helical" evidence="8">
    <location>
        <begin position="469"/>
        <end position="489"/>
    </location>
</feature>
<evidence type="ECO:0000256" key="3">
    <source>
        <dbReference type="ARBA" id="ARBA00022475"/>
    </source>
</evidence>
<feature type="compositionally biased region" description="Pro residues" evidence="7">
    <location>
        <begin position="7"/>
        <end position="20"/>
    </location>
</feature>
<keyword evidence="10" id="KW-1185">Reference proteome</keyword>
<comment type="subcellular location">
    <subcellularLocation>
        <location evidence="1">Cell membrane</location>
        <topology evidence="1">Multi-pass membrane protein</topology>
    </subcellularLocation>
</comment>
<evidence type="ECO:0000256" key="4">
    <source>
        <dbReference type="ARBA" id="ARBA00022692"/>
    </source>
</evidence>
<evidence type="ECO:0000256" key="5">
    <source>
        <dbReference type="ARBA" id="ARBA00022989"/>
    </source>
</evidence>
<dbReference type="InterPro" id="IPR050833">
    <property type="entry name" value="Poly_Biosynth_Transport"/>
</dbReference>
<protein>
    <submittedName>
        <fullName evidence="9">Lipopolysaccharide biosynthesis protein</fullName>
    </submittedName>
</protein>
<feature type="transmembrane region" description="Helical" evidence="8">
    <location>
        <begin position="376"/>
        <end position="397"/>
    </location>
</feature>
<name>A0ABP3USH2_9BURK</name>
<dbReference type="PANTHER" id="PTHR30250">
    <property type="entry name" value="PST FAMILY PREDICTED COLANIC ACID TRANSPORTER"/>
    <property type="match status" value="1"/>
</dbReference>
<feature type="transmembrane region" description="Helical" evidence="8">
    <location>
        <begin position="139"/>
        <end position="162"/>
    </location>
</feature>
<reference evidence="10" key="1">
    <citation type="journal article" date="2019" name="Int. J. Syst. Evol. Microbiol.">
        <title>The Global Catalogue of Microorganisms (GCM) 10K type strain sequencing project: providing services to taxonomists for standard genome sequencing and annotation.</title>
        <authorList>
            <consortium name="The Broad Institute Genomics Platform"/>
            <consortium name="The Broad Institute Genome Sequencing Center for Infectious Disease"/>
            <person name="Wu L."/>
            <person name="Ma J."/>
        </authorList>
    </citation>
    <scope>NUCLEOTIDE SEQUENCE [LARGE SCALE GENOMIC DNA]</scope>
    <source>
        <strain evidence="10">JCM 15503</strain>
    </source>
</reference>
<dbReference type="EMBL" id="BAAAEW010000003">
    <property type="protein sequence ID" value="GAA0740591.1"/>
    <property type="molecule type" value="Genomic_DNA"/>
</dbReference>
<comment type="caution">
    <text evidence="9">The sequence shown here is derived from an EMBL/GenBank/DDBJ whole genome shotgun (WGS) entry which is preliminary data.</text>
</comment>
<organism evidence="9 10">
    <name type="scientific">Ideonella azotifigens</name>
    <dbReference type="NCBI Taxonomy" id="513160"/>
    <lineage>
        <taxon>Bacteria</taxon>
        <taxon>Pseudomonadati</taxon>
        <taxon>Pseudomonadota</taxon>
        <taxon>Betaproteobacteria</taxon>
        <taxon>Burkholderiales</taxon>
        <taxon>Sphaerotilaceae</taxon>
        <taxon>Ideonella</taxon>
    </lineage>
</organism>
<keyword evidence="3" id="KW-1003">Cell membrane</keyword>
<evidence type="ECO:0000256" key="6">
    <source>
        <dbReference type="ARBA" id="ARBA00023136"/>
    </source>
</evidence>
<evidence type="ECO:0000256" key="1">
    <source>
        <dbReference type="ARBA" id="ARBA00004651"/>
    </source>
</evidence>
<keyword evidence="5 8" id="KW-1133">Transmembrane helix</keyword>
<evidence type="ECO:0000313" key="9">
    <source>
        <dbReference type="EMBL" id="GAA0740591.1"/>
    </source>
</evidence>
<feature type="transmembrane region" description="Helical" evidence="8">
    <location>
        <begin position="104"/>
        <end position="127"/>
    </location>
</feature>
<comment type="similarity">
    <text evidence="2">Belongs to the polysaccharide synthase family.</text>
</comment>
<gene>
    <name evidence="9" type="ORF">GCM10009107_02350</name>
</gene>
<proteinExistence type="inferred from homology"/>
<sequence length="526" mass="55387">MTEKTTPPHPSEPALPPAGPDAPAGRHLSRKVTSAVASTSVFHGAGMGFDLLLTALLSRLLTPADYGIVAAAMLFLALCNLLREVGIGATVVQLQQLSKRDQRTGMTLVLMSAVLLFGVAQACARAFADFMHLPAAEGALRFLSLIIVIQAFSTVAEGLLLRRLQVSRVMKAELGAKMLAYTGVGIGLALAGAGYWALVGAMLAEALLRAVALIWLAKPELTPLLDRECARRLLGTGGGFTASRVLNFIALRADVTIVGRHLDAASLGLYSRAYKLMSMPTDLYAKVADRVVFPAMARVQDEPERLRTAYLRGVQLTALMGLPLTAAVFLLAPDLVAVLLGPQWTAVVPVFSVLAIGTYFRLGARVSGSLLRAKGAVRELVISQAFYAVLTIGGSLYAVRHGLVAVGMAVGLAIVLWFVLITVQACRAVGVSVGAFLAAHGHGLLLGAVLGVALWSLRYGLHRLEVPAPAVLLAAGAALALLAGLLVAWPRAALLGRDGATLAGQVQGACRRRLYRAFHRSPREAT</sequence>
<evidence type="ECO:0000256" key="7">
    <source>
        <dbReference type="SAM" id="MobiDB-lite"/>
    </source>
</evidence>
<feature type="transmembrane region" description="Helical" evidence="8">
    <location>
        <begin position="64"/>
        <end position="83"/>
    </location>
</feature>
<accession>A0ABP3USH2</accession>
<feature type="transmembrane region" description="Helical" evidence="8">
    <location>
        <begin position="197"/>
        <end position="217"/>
    </location>
</feature>
<dbReference type="PANTHER" id="PTHR30250:SF10">
    <property type="entry name" value="LIPOPOLYSACCHARIDE BIOSYNTHESIS PROTEIN WZXC"/>
    <property type="match status" value="1"/>
</dbReference>
<feature type="transmembrane region" description="Helical" evidence="8">
    <location>
        <begin position="35"/>
        <end position="58"/>
    </location>
</feature>
<keyword evidence="6 8" id="KW-0472">Membrane</keyword>
<feature type="transmembrane region" description="Helical" evidence="8">
    <location>
        <begin position="174"/>
        <end position="191"/>
    </location>
</feature>
<feature type="region of interest" description="Disordered" evidence="7">
    <location>
        <begin position="1"/>
        <end position="27"/>
    </location>
</feature>
<evidence type="ECO:0000256" key="8">
    <source>
        <dbReference type="SAM" id="Phobius"/>
    </source>
</evidence>
<feature type="transmembrane region" description="Helical" evidence="8">
    <location>
        <begin position="435"/>
        <end position="457"/>
    </location>
</feature>
<dbReference type="Pfam" id="PF13440">
    <property type="entry name" value="Polysacc_synt_3"/>
    <property type="match status" value="1"/>
</dbReference>